<feature type="domain" description="Glycosyl transferase family 1" evidence="1">
    <location>
        <begin position="191"/>
        <end position="340"/>
    </location>
</feature>
<keyword evidence="4" id="KW-1185">Reference proteome</keyword>
<reference evidence="3" key="1">
    <citation type="submission" date="2022-01" db="EMBL/GenBank/DDBJ databases">
        <authorList>
            <person name="Criscuolo A."/>
        </authorList>
    </citation>
    <scope>NUCLEOTIDE SEQUENCE</scope>
    <source>
        <strain evidence="3">CIP111893</strain>
    </source>
</reference>
<dbReference type="EC" id="2.4.1.11" evidence="3"/>
<dbReference type="InterPro" id="IPR001296">
    <property type="entry name" value="Glyco_trans_1"/>
</dbReference>
<evidence type="ECO:0000259" key="2">
    <source>
        <dbReference type="Pfam" id="PF13439"/>
    </source>
</evidence>
<feature type="domain" description="Glycosyltransferase subfamily 4-like N-terminal" evidence="2">
    <location>
        <begin position="21"/>
        <end position="183"/>
    </location>
</feature>
<dbReference type="Pfam" id="PF13439">
    <property type="entry name" value="Glyco_transf_4"/>
    <property type="match status" value="1"/>
</dbReference>
<evidence type="ECO:0000259" key="1">
    <source>
        <dbReference type="Pfam" id="PF00534"/>
    </source>
</evidence>
<dbReference type="EMBL" id="CAKMMF010000009">
    <property type="protein sequence ID" value="CAH1203816.1"/>
    <property type="molecule type" value="Genomic_DNA"/>
</dbReference>
<keyword evidence="3" id="KW-0328">Glycosyltransferase</keyword>
<dbReference type="Gene3D" id="3.40.50.2000">
    <property type="entry name" value="Glycogen Phosphorylase B"/>
    <property type="match status" value="2"/>
</dbReference>
<sequence length="376" mass="40865">MASNSSLKVWVMTNEFQPNIVGGLGIVATQLSRVLSSAGVKVKVLCTSKSGKLVVSKPGVNMRIVRLPKNKHYFRQSARAFKANAVLRAAGASGSGKPDLIHVHSTEFADAAAAAKNKFRIPIVYTCHSNASEGIRSMPGKNQAKLIRLARRIVVPSRWQAGATRRSYGGVKGRFVVIPHGVNAVSRLTSGNPKHLLFVGRLIPSKGIKPLIKAVALLSSSHKNVRLTVVGSGSKSYRNHLRAFAKQLGVSGRIRWMGNRPHNAIQRMYASYGAVIVPSKKESFCLVALEAMANGVPLVSTLSGGLKEFVNNRNAQIIRSVNGASIARAIAAMWVNKKNTKKRRLHAKATAARYRWPKIAQRYKSLFLGLKKARTP</sequence>
<dbReference type="PANTHER" id="PTHR45947">
    <property type="entry name" value="SULFOQUINOVOSYL TRANSFERASE SQD2"/>
    <property type="match status" value="1"/>
</dbReference>
<keyword evidence="3" id="KW-0808">Transferase</keyword>
<protein>
    <submittedName>
        <fullName evidence="3">Glycogen synthase</fullName>
        <ecNumber evidence="3">2.4.1.11</ecNumber>
    </submittedName>
</protein>
<proteinExistence type="predicted"/>
<evidence type="ECO:0000313" key="4">
    <source>
        <dbReference type="Proteomes" id="UP000838686"/>
    </source>
</evidence>
<organism evidence="3 4">
    <name type="scientific">Paenibacillus plantiphilus</name>
    <dbReference type="NCBI Taxonomy" id="2905650"/>
    <lineage>
        <taxon>Bacteria</taxon>
        <taxon>Bacillati</taxon>
        <taxon>Bacillota</taxon>
        <taxon>Bacilli</taxon>
        <taxon>Bacillales</taxon>
        <taxon>Paenibacillaceae</taxon>
        <taxon>Paenibacillus</taxon>
    </lineage>
</organism>
<name>A0ABM9C4A9_9BACL</name>
<dbReference type="InterPro" id="IPR050194">
    <property type="entry name" value="Glycosyltransferase_grp1"/>
</dbReference>
<accession>A0ABM9C4A9</accession>
<comment type="caution">
    <text evidence="3">The sequence shown here is derived from an EMBL/GenBank/DDBJ whole genome shotgun (WGS) entry which is preliminary data.</text>
</comment>
<dbReference type="Proteomes" id="UP000838686">
    <property type="component" value="Unassembled WGS sequence"/>
</dbReference>
<dbReference type="SUPFAM" id="SSF53756">
    <property type="entry name" value="UDP-Glycosyltransferase/glycogen phosphorylase"/>
    <property type="match status" value="1"/>
</dbReference>
<dbReference type="InterPro" id="IPR028098">
    <property type="entry name" value="Glyco_trans_4-like_N"/>
</dbReference>
<dbReference type="PANTHER" id="PTHR45947:SF3">
    <property type="entry name" value="SULFOQUINOVOSYL TRANSFERASE SQD2"/>
    <property type="match status" value="1"/>
</dbReference>
<dbReference type="RefSeq" id="WP_236341155.1">
    <property type="nucleotide sequence ID" value="NZ_CAKMMF010000009.1"/>
</dbReference>
<evidence type="ECO:0000313" key="3">
    <source>
        <dbReference type="EMBL" id="CAH1203816.1"/>
    </source>
</evidence>
<dbReference type="GO" id="GO:0004373">
    <property type="term" value="F:alpha-1,4-glucan glucosyltransferase (UDP-glucose donor) activity"/>
    <property type="evidence" value="ECO:0007669"/>
    <property type="project" value="UniProtKB-EC"/>
</dbReference>
<dbReference type="CDD" id="cd03801">
    <property type="entry name" value="GT4_PimA-like"/>
    <property type="match status" value="1"/>
</dbReference>
<gene>
    <name evidence="3" type="ORF">PAECIP111893_02079</name>
</gene>
<dbReference type="Pfam" id="PF00534">
    <property type="entry name" value="Glycos_transf_1"/>
    <property type="match status" value="1"/>
</dbReference>